<evidence type="ECO:0000313" key="6">
    <source>
        <dbReference type="EMBL" id="GDY30647.1"/>
    </source>
</evidence>
<gene>
    <name evidence="6" type="ORF">GTS_22800</name>
</gene>
<dbReference type="Pfam" id="PF00005">
    <property type="entry name" value="ABC_tran"/>
    <property type="match status" value="1"/>
</dbReference>
<keyword evidence="4" id="KW-0067">ATP-binding</keyword>
<dbReference type="SUPFAM" id="SSF52540">
    <property type="entry name" value="P-loop containing nucleoside triphosphate hydrolases"/>
    <property type="match status" value="1"/>
</dbReference>
<dbReference type="Gene3D" id="3.40.50.300">
    <property type="entry name" value="P-loop containing nucleotide triphosphate hydrolases"/>
    <property type="match status" value="1"/>
</dbReference>
<evidence type="ECO:0000313" key="7">
    <source>
        <dbReference type="Proteomes" id="UP000298860"/>
    </source>
</evidence>
<dbReference type="InterPro" id="IPR003439">
    <property type="entry name" value="ABC_transporter-like_ATP-bd"/>
</dbReference>
<dbReference type="Proteomes" id="UP000298860">
    <property type="component" value="Unassembled WGS sequence"/>
</dbReference>
<dbReference type="InterPro" id="IPR003593">
    <property type="entry name" value="AAA+_ATPase"/>
</dbReference>
<reference evidence="7" key="1">
    <citation type="submission" date="2019-04" db="EMBL/GenBank/DDBJ databases">
        <title>Draft genome sequence of Pseudonocardiaceae bacterium SL3-2-4.</title>
        <authorList>
            <person name="Ningsih F."/>
            <person name="Yokota A."/>
            <person name="Sakai Y."/>
            <person name="Nanatani K."/>
            <person name="Yabe S."/>
            <person name="Oetari A."/>
            <person name="Sjamsuridzal W."/>
        </authorList>
    </citation>
    <scope>NUCLEOTIDE SEQUENCE [LARGE SCALE GENOMIC DNA]</scope>
    <source>
        <strain evidence="7">SL3-2-4</strain>
    </source>
</reference>
<evidence type="ECO:0000256" key="1">
    <source>
        <dbReference type="ARBA" id="ARBA00005417"/>
    </source>
</evidence>
<proteinExistence type="inferred from homology"/>
<organism evidence="6 7">
    <name type="scientific">Gandjariella thermophila</name>
    <dbReference type="NCBI Taxonomy" id="1931992"/>
    <lineage>
        <taxon>Bacteria</taxon>
        <taxon>Bacillati</taxon>
        <taxon>Actinomycetota</taxon>
        <taxon>Actinomycetes</taxon>
        <taxon>Pseudonocardiales</taxon>
        <taxon>Pseudonocardiaceae</taxon>
        <taxon>Gandjariella</taxon>
    </lineage>
</organism>
<dbReference type="InterPro" id="IPR027417">
    <property type="entry name" value="P-loop_NTPase"/>
</dbReference>
<dbReference type="PROSITE" id="PS50893">
    <property type="entry name" value="ABC_TRANSPORTER_2"/>
    <property type="match status" value="1"/>
</dbReference>
<name>A0A4D4J9N3_9PSEU</name>
<feature type="domain" description="ABC transporter" evidence="5">
    <location>
        <begin position="2"/>
        <end position="227"/>
    </location>
</feature>
<evidence type="ECO:0000256" key="4">
    <source>
        <dbReference type="ARBA" id="ARBA00022840"/>
    </source>
</evidence>
<dbReference type="GO" id="GO:0016887">
    <property type="term" value="F:ATP hydrolysis activity"/>
    <property type="evidence" value="ECO:0007669"/>
    <property type="project" value="InterPro"/>
</dbReference>
<dbReference type="GO" id="GO:0005524">
    <property type="term" value="F:ATP binding"/>
    <property type="evidence" value="ECO:0007669"/>
    <property type="project" value="UniProtKB-KW"/>
</dbReference>
<dbReference type="PANTHER" id="PTHR43335">
    <property type="entry name" value="ABC TRANSPORTER, ATP-BINDING PROTEIN"/>
    <property type="match status" value="1"/>
</dbReference>
<dbReference type="AlphaFoldDB" id="A0A4D4J9N3"/>
<dbReference type="SMART" id="SM00382">
    <property type="entry name" value="AAA"/>
    <property type="match status" value="1"/>
</dbReference>
<evidence type="ECO:0000259" key="5">
    <source>
        <dbReference type="PROSITE" id="PS50893"/>
    </source>
</evidence>
<dbReference type="OrthoDB" id="9804819at2"/>
<keyword evidence="3" id="KW-0547">Nucleotide-binding</keyword>
<evidence type="ECO:0000256" key="3">
    <source>
        <dbReference type="ARBA" id="ARBA00022741"/>
    </source>
</evidence>
<keyword evidence="2" id="KW-0813">Transport</keyword>
<dbReference type="RefSeq" id="WP_137813742.1">
    <property type="nucleotide sequence ID" value="NZ_BJFL01000008.1"/>
</dbReference>
<accession>A0A4D4J9N3</accession>
<protein>
    <submittedName>
        <fullName evidence="6">ABC transporter</fullName>
    </submittedName>
</protein>
<evidence type="ECO:0000256" key="2">
    <source>
        <dbReference type="ARBA" id="ARBA00022448"/>
    </source>
</evidence>
<keyword evidence="7" id="KW-1185">Reference proteome</keyword>
<dbReference type="EMBL" id="BJFL01000008">
    <property type="protein sequence ID" value="GDY30647.1"/>
    <property type="molecule type" value="Genomic_DNA"/>
</dbReference>
<comment type="similarity">
    <text evidence="1">Belongs to the ABC transporter superfamily.</text>
</comment>
<sequence length="292" mass="31392">MLVTHGLTKVYDGRTVVDRVSFELQPGTVTAFLGPNGAGKSTTLRMICGLTEPDHGEARIAGRRFAEWPNPSYVAGVLLDAAAVHPGRTGRGYLRTSALVSGVPTRRVDEVLHQVGLADAAKRRIGKYSLGMRQRLGLAHALLTNPPMLILDEPINGLDPEGIRAIRQLLRDHAARGGTVLLSSHVLSEVDQTADRVLMIGHGRIVADGPLRDMLSSRRTRVRTTDLATLGNALQQAGIRVTQVGPDELSAEAETAKVSEIAFAAHVQVLGLSEEHENLEEIFFRLTSGGQG</sequence>
<dbReference type="PANTHER" id="PTHR43335:SF4">
    <property type="entry name" value="ABC TRANSPORTER, ATP-BINDING PROTEIN"/>
    <property type="match status" value="1"/>
</dbReference>
<comment type="caution">
    <text evidence="6">The sequence shown here is derived from an EMBL/GenBank/DDBJ whole genome shotgun (WGS) entry which is preliminary data.</text>
</comment>